<dbReference type="Pfam" id="PF00102">
    <property type="entry name" value="Y_phosphatase"/>
    <property type="match status" value="1"/>
</dbReference>
<dbReference type="InterPro" id="IPR000387">
    <property type="entry name" value="Tyr_Pase_dom"/>
</dbReference>
<dbReference type="RefSeq" id="NP_501047.1">
    <property type="nucleotide sequence ID" value="NM_068646.3"/>
</dbReference>
<dbReference type="eggNOG" id="KOG0789">
    <property type="taxonomic scope" value="Eukaryota"/>
</dbReference>
<evidence type="ECO:0000313" key="6">
    <source>
        <dbReference type="WormBase" id="C17H12.5"/>
    </source>
</evidence>
<dbReference type="Bgee" id="WBGene00015931">
    <property type="expression patterns" value="Expressed in larva and 1 other cell type or tissue"/>
</dbReference>
<dbReference type="SMART" id="SM00404">
    <property type="entry name" value="PTPc_motif"/>
    <property type="match status" value="1"/>
</dbReference>
<dbReference type="InParanoid" id="O45079"/>
<dbReference type="PROSITE" id="PS50056">
    <property type="entry name" value="TYR_PHOSPHATASE_2"/>
    <property type="match status" value="1"/>
</dbReference>
<dbReference type="EMBL" id="BX284604">
    <property type="protein sequence ID" value="CCD64995.1"/>
    <property type="molecule type" value="Genomic_DNA"/>
</dbReference>
<dbReference type="STRING" id="6239.C17H12.5.1"/>
<evidence type="ECO:0000259" key="2">
    <source>
        <dbReference type="PROSITE" id="PS50055"/>
    </source>
</evidence>
<evidence type="ECO:0000313" key="4">
    <source>
        <dbReference type="EMBL" id="CCD64995.1"/>
    </source>
</evidence>
<evidence type="ECO:0000259" key="3">
    <source>
        <dbReference type="PROSITE" id="PS50056"/>
    </source>
</evidence>
<dbReference type="PhylomeDB" id="O45079"/>
<dbReference type="PROSITE" id="PS50055">
    <property type="entry name" value="TYR_PHOSPHATASE_PTP"/>
    <property type="match status" value="1"/>
</dbReference>
<dbReference type="KEGG" id="cel:CELE_C17H12.5"/>
<name>O45079_CAEEL</name>
<feature type="compositionally biased region" description="Basic residues" evidence="1">
    <location>
        <begin position="46"/>
        <end position="56"/>
    </location>
</feature>
<dbReference type="CDD" id="cd00047">
    <property type="entry name" value="PTPc"/>
    <property type="match status" value="1"/>
</dbReference>
<evidence type="ECO:0000256" key="1">
    <source>
        <dbReference type="SAM" id="MobiDB-lite"/>
    </source>
</evidence>
<dbReference type="SUPFAM" id="SSF52799">
    <property type="entry name" value="(Phosphotyrosine protein) phosphatases II"/>
    <property type="match status" value="1"/>
</dbReference>
<dbReference type="SMART" id="SM00194">
    <property type="entry name" value="PTPc"/>
    <property type="match status" value="1"/>
</dbReference>
<gene>
    <name evidence="4 6" type="ORF">C17H12.5</name>
    <name evidence="4" type="ORF">CELE_C17H12.5</name>
</gene>
<dbReference type="PANTHER" id="PTHR23219:SF13">
    <property type="entry name" value="TYROSINE-PROTEIN PHOSPHATASE DOMAIN-CONTAINING PROTEIN"/>
    <property type="match status" value="1"/>
</dbReference>
<dbReference type="PaxDb" id="6239-C17H12.5"/>
<keyword evidence="5" id="KW-1185">Reference proteome</keyword>
<dbReference type="OMA" id="DEMAPSK"/>
<dbReference type="AGR" id="WB:WBGene00015931"/>
<reference evidence="4 5" key="1">
    <citation type="journal article" date="1998" name="Science">
        <title>Genome sequence of the nematode C. elegans: a platform for investigating biology.</title>
        <authorList>
            <consortium name="The C. elegans sequencing consortium"/>
            <person name="Sulson J.E."/>
            <person name="Waterston R."/>
        </authorList>
    </citation>
    <scope>NUCLEOTIDE SEQUENCE [LARGE SCALE GENOMIC DNA]</scope>
    <source>
        <strain evidence="4 5">Bristol N2</strain>
    </source>
</reference>
<feature type="compositionally biased region" description="Basic residues" evidence="1">
    <location>
        <begin position="22"/>
        <end position="39"/>
    </location>
</feature>
<dbReference type="UCSC" id="C17H12.5">
    <property type="organism name" value="c. elegans"/>
</dbReference>
<feature type="domain" description="Tyrosine specific protein phosphatases" evidence="3">
    <location>
        <begin position="331"/>
        <end position="400"/>
    </location>
</feature>
<sequence>MSTKEKKTKKPHNVKSSVVPPKKWKTKKKDKKGTGKLRKTASNASLKKHGSTHKIKKPEDITSDGCPLLLTASDTCANIYAEQLSAPNNLSAKTSTPHKSIEAALTPVAFSPPPATQATQAMDAPATTKTAVKPTKWKAEDVAVAYIQKLDPGVIRAEYIEACAATKVNIDKDCQLWKKNLQMNQADNYPILDSTIVKNPAQPDSYVNMSSVIVPHCRYPILMAQMPKRGFEEEFWRAAFNESVVIMYVLMGTEDEKNDFFPTTMGAYVYYGAMFVNIRKVEKMDEERTRYTIEVLPNGFSNSVMMNVYVHTGWEASGVPVRYANTTRSVVDVMNFVKTSSGTEKMLVVSKNGCGRAGFFLSLGAAFCCLNDNSEPRIGEIVKAIRSQRPNAVDSIKQYASIYLCFVYYIKKKITIPEGMQQKFDDLKKGIEAIIREDLSIMY</sequence>
<feature type="region of interest" description="Disordered" evidence="1">
    <location>
        <begin position="1"/>
        <end position="58"/>
    </location>
</feature>
<dbReference type="InterPro" id="IPR003595">
    <property type="entry name" value="Tyr_Pase_cat"/>
</dbReference>
<dbReference type="InterPro" id="IPR029021">
    <property type="entry name" value="Prot-tyrosine_phosphatase-like"/>
</dbReference>
<feature type="compositionally biased region" description="Basic residues" evidence="1">
    <location>
        <begin position="1"/>
        <end position="13"/>
    </location>
</feature>
<dbReference type="Proteomes" id="UP000001940">
    <property type="component" value="Chromosome IV"/>
</dbReference>
<dbReference type="AlphaFoldDB" id="O45079"/>
<dbReference type="FunCoup" id="O45079">
    <property type="interactions" value="532"/>
</dbReference>
<dbReference type="PIR" id="H88711">
    <property type="entry name" value="H88711"/>
</dbReference>
<dbReference type="WormBase" id="C17H12.5">
    <property type="protein sequence ID" value="CE16866"/>
    <property type="gene ID" value="WBGene00015931"/>
</dbReference>
<dbReference type="PANTHER" id="PTHR23219">
    <property type="entry name" value="TYROSINE-PROTEIN PHOSPHATASE C15H7.3-RELATED"/>
    <property type="match status" value="1"/>
</dbReference>
<dbReference type="GeneID" id="182754"/>
<dbReference type="Gene3D" id="3.90.190.10">
    <property type="entry name" value="Protein tyrosine phosphatase superfamily"/>
    <property type="match status" value="1"/>
</dbReference>
<accession>O45079</accession>
<organism evidence="4 5">
    <name type="scientific">Caenorhabditis elegans</name>
    <dbReference type="NCBI Taxonomy" id="6239"/>
    <lineage>
        <taxon>Eukaryota</taxon>
        <taxon>Metazoa</taxon>
        <taxon>Ecdysozoa</taxon>
        <taxon>Nematoda</taxon>
        <taxon>Chromadorea</taxon>
        <taxon>Rhabditida</taxon>
        <taxon>Rhabditina</taxon>
        <taxon>Rhabditomorpha</taxon>
        <taxon>Rhabditoidea</taxon>
        <taxon>Rhabditidae</taxon>
        <taxon>Peloderinae</taxon>
        <taxon>Caenorhabditis</taxon>
    </lineage>
</organism>
<dbReference type="OrthoDB" id="5816898at2759"/>
<feature type="domain" description="Tyrosine-protein phosphatase" evidence="2">
    <location>
        <begin position="180"/>
        <end position="409"/>
    </location>
</feature>
<evidence type="ECO:0000313" key="5">
    <source>
        <dbReference type="Proteomes" id="UP000001940"/>
    </source>
</evidence>
<dbReference type="SMR" id="O45079"/>
<dbReference type="GO" id="GO:0004725">
    <property type="term" value="F:protein tyrosine phosphatase activity"/>
    <property type="evidence" value="ECO:0007669"/>
    <property type="project" value="InterPro"/>
</dbReference>
<proteinExistence type="predicted"/>
<protein>
    <submittedName>
        <fullName evidence="4">Tyrosine-protein phosphatase domain-containing protein</fullName>
    </submittedName>
</protein>
<dbReference type="CTD" id="182754"/>
<dbReference type="HOGENOM" id="CLU_039665_0_0_1"/>
<dbReference type="InterPro" id="IPR000242">
    <property type="entry name" value="PTP_cat"/>
</dbReference>